<gene>
    <name evidence="1" type="ORF">CVV64_10325</name>
</gene>
<evidence type="ECO:0000313" key="2">
    <source>
        <dbReference type="Proteomes" id="UP000233256"/>
    </source>
</evidence>
<organism evidence="1 2">
    <name type="scientific">Candidatus Wallbacteria bacterium HGW-Wallbacteria-1</name>
    <dbReference type="NCBI Taxonomy" id="2013854"/>
    <lineage>
        <taxon>Bacteria</taxon>
        <taxon>Candidatus Walliibacteriota</taxon>
    </lineage>
</organism>
<accession>A0A2N1PPU4</accession>
<dbReference type="InterPro" id="IPR003226">
    <property type="entry name" value="MYG1_exonuclease"/>
</dbReference>
<protein>
    <submittedName>
        <fullName evidence="1">Uncharacterized protein</fullName>
    </submittedName>
</protein>
<dbReference type="EMBL" id="PGXC01000006">
    <property type="protein sequence ID" value="PKK90350.1"/>
    <property type="molecule type" value="Genomic_DNA"/>
</dbReference>
<proteinExistence type="predicted"/>
<evidence type="ECO:0000313" key="1">
    <source>
        <dbReference type="EMBL" id="PKK90350.1"/>
    </source>
</evidence>
<comment type="caution">
    <text evidence="1">The sequence shown here is derived from an EMBL/GenBank/DDBJ whole genome shotgun (WGS) entry which is preliminary data.</text>
</comment>
<dbReference type="AlphaFoldDB" id="A0A2N1PPU4"/>
<reference evidence="1 2" key="1">
    <citation type="journal article" date="2017" name="ISME J.">
        <title>Potential for microbial H2 and metal transformations associated with novel bacteria and archaea in deep terrestrial subsurface sediments.</title>
        <authorList>
            <person name="Hernsdorf A.W."/>
            <person name="Amano Y."/>
            <person name="Miyakawa K."/>
            <person name="Ise K."/>
            <person name="Suzuki Y."/>
            <person name="Anantharaman K."/>
            <person name="Probst A."/>
            <person name="Burstein D."/>
            <person name="Thomas B.C."/>
            <person name="Banfield J.F."/>
        </authorList>
    </citation>
    <scope>NUCLEOTIDE SEQUENCE [LARGE SCALE GENOMIC DNA]</scope>
    <source>
        <strain evidence="1">HGW-Wallbacteria-1</strain>
    </source>
</reference>
<dbReference type="Pfam" id="PF03690">
    <property type="entry name" value="MYG1_exonuc"/>
    <property type="match status" value="1"/>
</dbReference>
<sequence length="284" mass="32428">MAGVFEMARKIVTHGGEPHLDEILSVAMVLAHDPEVDIIERRNPCEEDFEDPEIWVLDQGGRVEPELRNFDHHHMACGVQECTLSLLADHLAISDYLKRLPWFNIVVQMDSLGPYKAAELYGCSADVIRAIYTPFAEFFLFQFKDVVKLISDDQLFIDLKAMGVNTMSYYHREQKRLTLLREKSEIIRMGQTDVIIFLENVDEPSMALHSFASEKGISGGIALVIDERNPGWCLKRLFEDPAIDLHRIDGDPRVIFAHTSGFIAKIRKVERSDIEELITRSRVS</sequence>
<dbReference type="Proteomes" id="UP000233256">
    <property type="component" value="Unassembled WGS sequence"/>
</dbReference>
<name>A0A2N1PPU4_9BACT</name>